<protein>
    <submittedName>
        <fullName evidence="1">Uncharacterized protein</fullName>
    </submittedName>
</protein>
<evidence type="ECO:0000313" key="2">
    <source>
        <dbReference type="Proteomes" id="UP000230557"/>
    </source>
</evidence>
<dbReference type="Proteomes" id="UP000230557">
    <property type="component" value="Unassembled WGS sequence"/>
</dbReference>
<reference evidence="2" key="1">
    <citation type="submission" date="2017-09" db="EMBL/GenBank/DDBJ databases">
        <title>Depth-based differentiation of microbial function through sediment-hosted aquifers and enrichment of novel symbionts in the deep terrestrial subsurface.</title>
        <authorList>
            <person name="Probst A.J."/>
            <person name="Ladd B."/>
            <person name="Jarett J.K."/>
            <person name="Geller-Mcgrath D.E."/>
            <person name="Sieber C.M.K."/>
            <person name="Emerson J.B."/>
            <person name="Anantharaman K."/>
            <person name="Thomas B.C."/>
            <person name="Malmstrom R."/>
            <person name="Stieglmeier M."/>
            <person name="Klingl A."/>
            <person name="Woyke T."/>
            <person name="Ryan C.M."/>
            <person name="Banfield J.F."/>
        </authorList>
    </citation>
    <scope>NUCLEOTIDE SEQUENCE [LARGE SCALE GENOMIC DNA]</scope>
</reference>
<dbReference type="EMBL" id="PFAJ01000053">
    <property type="protein sequence ID" value="PIR96917.1"/>
    <property type="molecule type" value="Genomic_DNA"/>
</dbReference>
<sequence length="737" mass="84171">MNTPEIAGRTIKEDESVLKKMSREGFDLTIALLEKYLETEHIPTQFQEKLKQMMIDGADAIEGFESVKTPQELADRSIDIASIRAGLSQIHSEIKEGSLDIFTNVQKGVLSVLVLKLERQLGAFPMPKMDVTSEAGVKALHDHLADKKSSPYAKLISATSEKAREAVKDKVRRLLERFSARISSVERDRLIEKASEVSGKLAFGMTAIGVGFLALGSKAVAAENYDYEVSINEQRDTIKILRTDTGDNISIVPYDELDKYQTDNNENYMFEQMRALDMKSEGVEYQLAEEEKFEEVVVDDGKKISQEIFKKDLEQLSPVEFVKLINVMVEEKLTYDQESQEEDDSGRYTEKAIAENLKISKMPLDEMYSEYGKGVCRHYAALVEKIGEILIEKNLVPNCQGMAIDEVQSFDVMHSWNVYYLNPKGTESSVVMGYTDATRDDSDNTFFDNLEARDADHPSIHQNLQDSFFSRDELGKIYEKLLELDMGEMENRALLRSLAEMDLQKFEESHRASDEELSPADIELLKRVWRNSMEAGVGTDSELSLQALHIFEDSTDYLVEHYKKTGDLKIAAQCVDEGLKVLMLDELPRPVYQYSEKLADLGEQAKELDFVIDVRIEEIEYFHGIDYYFWSQSQKNYAEFLVRNNMFNKLITTTDVWASEVRSEFEKISVYSYKIQGLRENAQIEEADRLLVEVKKLAESYTALPEEKKEFIEDRYSLDKITSSLLKSSVSGEKKVN</sequence>
<organism evidence="1 2">
    <name type="scientific">Candidatus Doudnabacteria bacterium CG10_big_fil_rev_8_21_14_0_10_41_10</name>
    <dbReference type="NCBI Taxonomy" id="1974551"/>
    <lineage>
        <taxon>Bacteria</taxon>
        <taxon>Candidatus Doudnaibacteriota</taxon>
    </lineage>
</organism>
<comment type="caution">
    <text evidence="1">The sequence shown here is derived from an EMBL/GenBank/DDBJ whole genome shotgun (WGS) entry which is preliminary data.</text>
</comment>
<accession>A0A2H0VCT6</accession>
<proteinExistence type="predicted"/>
<dbReference type="AlphaFoldDB" id="A0A2H0VCT6"/>
<name>A0A2H0VCT6_9BACT</name>
<gene>
    <name evidence="1" type="ORF">COT91_04025</name>
</gene>
<evidence type="ECO:0000313" key="1">
    <source>
        <dbReference type="EMBL" id="PIR96917.1"/>
    </source>
</evidence>